<dbReference type="AlphaFoldDB" id="A0AA86JT24"/>
<name>A0AA86JT24_9CLOT</name>
<sequence length="36" mass="4234">MDYRMDDIGRNEDLSEAVCEAACTVLFRKKISENYF</sequence>
<reference evidence="1" key="1">
    <citation type="submission" date="2021-10" db="EMBL/GenBank/DDBJ databases">
        <authorList>
            <person name="Mesa V."/>
        </authorList>
    </citation>
    <scope>NUCLEOTIDE SEQUENCE</scope>
    <source>
        <strain evidence="1">CC3_PB</strain>
    </source>
</reference>
<dbReference type="Proteomes" id="UP000789738">
    <property type="component" value="Unassembled WGS sequence"/>
</dbReference>
<evidence type="ECO:0000313" key="2">
    <source>
        <dbReference type="Proteomes" id="UP000789738"/>
    </source>
</evidence>
<gene>
    <name evidence="1" type="ORF">CNEO_45154</name>
</gene>
<comment type="caution">
    <text evidence="1">The sequence shown here is derived from an EMBL/GenBank/DDBJ whole genome shotgun (WGS) entry which is preliminary data.</text>
</comment>
<proteinExistence type="predicted"/>
<organism evidence="1 2">
    <name type="scientific">Clostridium neonatale</name>
    <dbReference type="NCBI Taxonomy" id="137838"/>
    <lineage>
        <taxon>Bacteria</taxon>
        <taxon>Bacillati</taxon>
        <taxon>Bacillota</taxon>
        <taxon>Clostridia</taxon>
        <taxon>Eubacteriales</taxon>
        <taxon>Clostridiaceae</taxon>
        <taxon>Clostridium</taxon>
    </lineage>
</organism>
<protein>
    <submittedName>
        <fullName evidence="1">Uncharacterized protein</fullName>
    </submittedName>
</protein>
<dbReference type="EMBL" id="CAKJVE010000004">
    <property type="protein sequence ID" value="CAG9711219.1"/>
    <property type="molecule type" value="Genomic_DNA"/>
</dbReference>
<accession>A0AA86JT24</accession>
<evidence type="ECO:0000313" key="1">
    <source>
        <dbReference type="EMBL" id="CAG9711219.1"/>
    </source>
</evidence>